<dbReference type="OrthoDB" id="1002655at2759"/>
<evidence type="ECO:0000313" key="2">
    <source>
        <dbReference type="Proteomes" id="UP000188268"/>
    </source>
</evidence>
<dbReference type="PANTHER" id="PTHR47481">
    <property type="match status" value="1"/>
</dbReference>
<organism evidence="1 2">
    <name type="scientific">Corchorus capsularis</name>
    <name type="common">Jute</name>
    <dbReference type="NCBI Taxonomy" id="210143"/>
    <lineage>
        <taxon>Eukaryota</taxon>
        <taxon>Viridiplantae</taxon>
        <taxon>Streptophyta</taxon>
        <taxon>Embryophyta</taxon>
        <taxon>Tracheophyta</taxon>
        <taxon>Spermatophyta</taxon>
        <taxon>Magnoliopsida</taxon>
        <taxon>eudicotyledons</taxon>
        <taxon>Gunneridae</taxon>
        <taxon>Pentapetalae</taxon>
        <taxon>rosids</taxon>
        <taxon>malvids</taxon>
        <taxon>Malvales</taxon>
        <taxon>Malvaceae</taxon>
        <taxon>Grewioideae</taxon>
        <taxon>Apeibeae</taxon>
        <taxon>Corchorus</taxon>
    </lineage>
</organism>
<accession>A0A1R3JI05</accession>
<sequence length="161" mass="17376">MIASSTETVVSHIASATTSHVAWEKLMNWHYICEYELVIHALNGVGSEYKELAAGIRARESYISFEELMDKFVDYEEALKKQQGNSEFNIPTVQPKGTGPVANVSTTQSPAAWLVDSGANHHVTNGVQNLQFAQEYAGPDDLLIGDGTGLAHKGASGTRPG</sequence>
<protein>
    <submittedName>
        <fullName evidence="1">Uncharacterized protein</fullName>
    </submittedName>
</protein>
<comment type="caution">
    <text evidence="1">The sequence shown here is derived from an EMBL/GenBank/DDBJ whole genome shotgun (WGS) entry which is preliminary data.</text>
</comment>
<dbReference type="Proteomes" id="UP000188268">
    <property type="component" value="Unassembled WGS sequence"/>
</dbReference>
<dbReference type="AlphaFoldDB" id="A0A1R3JI05"/>
<proteinExistence type="predicted"/>
<reference evidence="1 2" key="1">
    <citation type="submission" date="2013-09" db="EMBL/GenBank/DDBJ databases">
        <title>Corchorus capsularis genome sequencing.</title>
        <authorList>
            <person name="Alam M."/>
            <person name="Haque M.S."/>
            <person name="Islam M.S."/>
            <person name="Emdad E.M."/>
            <person name="Islam M.M."/>
            <person name="Ahmed B."/>
            <person name="Halim A."/>
            <person name="Hossen Q.M.M."/>
            <person name="Hossain M.Z."/>
            <person name="Ahmed R."/>
            <person name="Khan M.M."/>
            <person name="Islam R."/>
            <person name="Rashid M.M."/>
            <person name="Khan S.A."/>
            <person name="Rahman M.S."/>
            <person name="Alam M."/>
        </authorList>
    </citation>
    <scope>NUCLEOTIDE SEQUENCE [LARGE SCALE GENOMIC DNA]</scope>
    <source>
        <strain evidence="2">cv. CVL-1</strain>
        <tissue evidence="1">Whole seedling</tissue>
    </source>
</reference>
<dbReference type="Gramene" id="OMO94461">
    <property type="protein sequence ID" value="OMO94461"/>
    <property type="gene ID" value="CCACVL1_05997"/>
</dbReference>
<name>A0A1R3JI05_COCAP</name>
<dbReference type="PANTHER" id="PTHR47481:SF22">
    <property type="entry name" value="RETROTRANSPOSON GAG DOMAIN-CONTAINING PROTEIN"/>
    <property type="match status" value="1"/>
</dbReference>
<evidence type="ECO:0000313" key="1">
    <source>
        <dbReference type="EMBL" id="OMO94461.1"/>
    </source>
</evidence>
<dbReference type="EMBL" id="AWWV01007851">
    <property type="protein sequence ID" value="OMO94461.1"/>
    <property type="molecule type" value="Genomic_DNA"/>
</dbReference>
<keyword evidence="2" id="KW-1185">Reference proteome</keyword>
<gene>
    <name evidence="1" type="ORF">CCACVL1_05997</name>
</gene>